<reference evidence="2" key="1">
    <citation type="journal article" date="2019" name="Int. J. Syst. Evol. Microbiol.">
        <title>The Global Catalogue of Microorganisms (GCM) 10K type strain sequencing project: providing services to taxonomists for standard genome sequencing and annotation.</title>
        <authorList>
            <consortium name="The Broad Institute Genomics Platform"/>
            <consortium name="The Broad Institute Genome Sequencing Center for Infectious Disease"/>
            <person name="Wu L."/>
            <person name="Ma J."/>
        </authorList>
    </citation>
    <scope>NUCLEOTIDE SEQUENCE [LARGE SCALE GENOMIC DNA]</scope>
    <source>
        <strain evidence="2">JCM 17525</strain>
    </source>
</reference>
<organism evidence="1 2">
    <name type="scientific">Corallibacter vietnamensis</name>
    <dbReference type="NCBI Taxonomy" id="904130"/>
    <lineage>
        <taxon>Bacteria</taxon>
        <taxon>Pseudomonadati</taxon>
        <taxon>Bacteroidota</taxon>
        <taxon>Flavobacteriia</taxon>
        <taxon>Flavobacteriales</taxon>
        <taxon>Flavobacteriaceae</taxon>
        <taxon>Corallibacter</taxon>
    </lineage>
</organism>
<dbReference type="Gene3D" id="3.40.50.150">
    <property type="entry name" value="Vaccinia Virus protein VP39"/>
    <property type="match status" value="1"/>
</dbReference>
<evidence type="ECO:0000313" key="1">
    <source>
        <dbReference type="EMBL" id="GAA3784361.1"/>
    </source>
</evidence>
<dbReference type="EMBL" id="BAABBI010000001">
    <property type="protein sequence ID" value="GAA3784361.1"/>
    <property type="molecule type" value="Genomic_DNA"/>
</dbReference>
<keyword evidence="2" id="KW-1185">Reference proteome</keyword>
<dbReference type="Pfam" id="PF13489">
    <property type="entry name" value="Methyltransf_23"/>
    <property type="match status" value="1"/>
</dbReference>
<dbReference type="PANTHER" id="PTHR43861">
    <property type="entry name" value="TRANS-ACONITATE 2-METHYLTRANSFERASE-RELATED"/>
    <property type="match status" value="1"/>
</dbReference>
<dbReference type="InterPro" id="IPR029063">
    <property type="entry name" value="SAM-dependent_MTases_sf"/>
</dbReference>
<dbReference type="Proteomes" id="UP001501456">
    <property type="component" value="Unassembled WGS sequence"/>
</dbReference>
<comment type="caution">
    <text evidence="1">The sequence shown here is derived from an EMBL/GenBank/DDBJ whole genome shotgun (WGS) entry which is preliminary data.</text>
</comment>
<accession>A0ABP7H6D0</accession>
<dbReference type="CDD" id="cd02440">
    <property type="entry name" value="AdoMet_MTases"/>
    <property type="match status" value="1"/>
</dbReference>
<evidence type="ECO:0008006" key="3">
    <source>
        <dbReference type="Google" id="ProtNLM"/>
    </source>
</evidence>
<proteinExistence type="predicted"/>
<dbReference type="SUPFAM" id="SSF53335">
    <property type="entry name" value="S-adenosyl-L-methionine-dependent methyltransferases"/>
    <property type="match status" value="1"/>
</dbReference>
<protein>
    <recommendedName>
        <fullName evidence="3">Methyltransferase type 11 domain-containing protein</fullName>
    </recommendedName>
</protein>
<gene>
    <name evidence="1" type="ORF">GCM10022271_15920</name>
</gene>
<name>A0ABP7H6D0_9FLAO</name>
<evidence type="ECO:0000313" key="2">
    <source>
        <dbReference type="Proteomes" id="UP001501456"/>
    </source>
</evidence>
<sequence length="233" mass="26140">MTVHLQTVRQHIKYLVKKSSSFQKTIKILDVGGRKSPYTIGVPANITLLDVPQESGVKADLQLGFTTSILETIKKKRSNITDVVIEDMTKSTLPDASYDAVVSIEVIEHVPEDEMFIKNIAKVIKPGGWVYLTTPNGDFIKNEGPNKNPDHVRHYTKAQLEALLKKYFDQVTVSYAVKTGKYRVWSLKSLKTKNIISITKTLLGTLVNKYQSKAMKNQAHGTAHLVAIAYRKK</sequence>